<dbReference type="PANTHER" id="PTHR32089:SF112">
    <property type="entry name" value="LYSOZYME-LIKE PROTEIN-RELATED"/>
    <property type="match status" value="1"/>
</dbReference>
<accession>A0A285G0M8</accession>
<feature type="domain" description="HAMP" evidence="6">
    <location>
        <begin position="253"/>
        <end position="305"/>
    </location>
</feature>
<evidence type="ECO:0000313" key="8">
    <source>
        <dbReference type="Proteomes" id="UP000219573"/>
    </source>
</evidence>
<dbReference type="Gene3D" id="1.10.287.950">
    <property type="entry name" value="Methyl-accepting chemotaxis protein"/>
    <property type="match status" value="1"/>
</dbReference>
<dbReference type="FunFam" id="1.10.287.950:FF:000001">
    <property type="entry name" value="Methyl-accepting chemotaxis sensory transducer"/>
    <property type="match status" value="1"/>
</dbReference>
<name>A0A285G0M8_9FIRM</name>
<dbReference type="Proteomes" id="UP000219573">
    <property type="component" value="Unassembled WGS sequence"/>
</dbReference>
<feature type="transmembrane region" description="Helical" evidence="4">
    <location>
        <begin position="232"/>
        <end position="251"/>
    </location>
</feature>
<dbReference type="GO" id="GO:0016020">
    <property type="term" value="C:membrane"/>
    <property type="evidence" value="ECO:0007669"/>
    <property type="project" value="InterPro"/>
</dbReference>
<dbReference type="OrthoDB" id="9814363at2"/>
<dbReference type="CDD" id="cd06225">
    <property type="entry name" value="HAMP"/>
    <property type="match status" value="1"/>
</dbReference>
<evidence type="ECO:0000256" key="4">
    <source>
        <dbReference type="SAM" id="Phobius"/>
    </source>
</evidence>
<feature type="domain" description="Methyl-accepting transducer" evidence="5">
    <location>
        <begin position="303"/>
        <end position="539"/>
    </location>
</feature>
<gene>
    <name evidence="7" type="ORF">SAMN06265827_10478</name>
</gene>
<dbReference type="GO" id="GO:0004888">
    <property type="term" value="F:transmembrane signaling receptor activity"/>
    <property type="evidence" value="ECO:0007669"/>
    <property type="project" value="InterPro"/>
</dbReference>
<feature type="transmembrane region" description="Helical" evidence="4">
    <location>
        <begin position="32"/>
        <end position="55"/>
    </location>
</feature>
<dbReference type="Pfam" id="PF00672">
    <property type="entry name" value="HAMP"/>
    <property type="match status" value="1"/>
</dbReference>
<keyword evidence="4" id="KW-0812">Transmembrane</keyword>
<dbReference type="GO" id="GO:0006935">
    <property type="term" value="P:chemotaxis"/>
    <property type="evidence" value="ECO:0007669"/>
    <property type="project" value="InterPro"/>
</dbReference>
<comment type="similarity">
    <text evidence="2">Belongs to the methyl-accepting chemotaxis (MCP) protein family.</text>
</comment>
<dbReference type="STRING" id="1413210.U472_01170"/>
<dbReference type="SMART" id="SM00304">
    <property type="entry name" value="HAMP"/>
    <property type="match status" value="1"/>
</dbReference>
<protein>
    <submittedName>
        <fullName evidence="7">Methyl-accepting chemotaxis protein</fullName>
    </submittedName>
</protein>
<reference evidence="8" key="1">
    <citation type="submission" date="2017-09" db="EMBL/GenBank/DDBJ databases">
        <authorList>
            <person name="Varghese N."/>
            <person name="Submissions S."/>
        </authorList>
    </citation>
    <scope>NUCLEOTIDE SEQUENCE [LARGE SCALE GENOMIC DNA]</scope>
    <source>
        <strain evidence="8">MSL47</strain>
    </source>
</reference>
<dbReference type="SMART" id="SM00283">
    <property type="entry name" value="MA"/>
    <property type="match status" value="1"/>
</dbReference>
<evidence type="ECO:0000256" key="2">
    <source>
        <dbReference type="ARBA" id="ARBA00029447"/>
    </source>
</evidence>
<evidence type="ECO:0000256" key="3">
    <source>
        <dbReference type="PROSITE-ProRule" id="PRU00284"/>
    </source>
</evidence>
<dbReference type="RefSeq" id="WP_097016727.1">
    <property type="nucleotide sequence ID" value="NZ_OBDZ01000004.1"/>
</dbReference>
<evidence type="ECO:0000313" key="7">
    <source>
        <dbReference type="EMBL" id="SNY17087.1"/>
    </source>
</evidence>
<keyword evidence="4" id="KW-0472">Membrane</keyword>
<keyword evidence="4" id="KW-1133">Transmembrane helix</keyword>
<dbReference type="GO" id="GO:0007165">
    <property type="term" value="P:signal transduction"/>
    <property type="evidence" value="ECO:0007669"/>
    <property type="project" value="UniProtKB-KW"/>
</dbReference>
<proteinExistence type="inferred from homology"/>
<dbReference type="InterPro" id="IPR003660">
    <property type="entry name" value="HAMP_dom"/>
</dbReference>
<dbReference type="Pfam" id="PF00015">
    <property type="entry name" value="MCPsignal"/>
    <property type="match status" value="1"/>
</dbReference>
<evidence type="ECO:0000259" key="5">
    <source>
        <dbReference type="PROSITE" id="PS50111"/>
    </source>
</evidence>
<keyword evidence="1 3" id="KW-0807">Transducer</keyword>
<evidence type="ECO:0000256" key="1">
    <source>
        <dbReference type="ARBA" id="ARBA00023224"/>
    </source>
</evidence>
<dbReference type="InterPro" id="IPR004089">
    <property type="entry name" value="MCPsignal_dom"/>
</dbReference>
<dbReference type="PRINTS" id="PR00260">
    <property type="entry name" value="CHEMTRNSDUCR"/>
</dbReference>
<dbReference type="CDD" id="cd11386">
    <property type="entry name" value="MCP_signal"/>
    <property type="match status" value="1"/>
</dbReference>
<keyword evidence="8" id="KW-1185">Reference proteome</keyword>
<dbReference type="AlphaFoldDB" id="A0A285G0M8"/>
<dbReference type="PANTHER" id="PTHR32089">
    <property type="entry name" value="METHYL-ACCEPTING CHEMOTAXIS PROTEIN MCPB"/>
    <property type="match status" value="1"/>
</dbReference>
<sequence length="568" mass="62334">MPEKEAEVNNKEVVKEVKVVNKLKSGSIFNRILGILLAITLGVTLAVGSFSYFYFRDSLLDTSKKQLMMISRSAASRVHKTIEDKVTKSNMRVDSLKPEMVFFMTMTDIAEEVENNYNEVFKALNLTGNIYLLDTDGKVLQHSDGENKVSNYGESNFFKNNIAQAKEISNGHNEDNSSTVMARIAATGYFNREEKGVKYIGAYAKIASYNWTLVVEAKENAIIATASKVRNMITLFGIVSIIIVTVLAIKISQNLSKPIKSATEGMRRMAEGDFTTSLDIKRKDELGELATSFNQMAKKQSTMINEVKAVINSLNSSSRDLSVSLEDFTEDVDSTLDQVNRISASTEEVSANSEEVASMAEETKNIVVEGNKAIKMVVEQMTNIKMTVQESVEVIGNLDKKSLQIGEIVQLITAISEQTNLLALNAAIEAARAGDAGRGFAVVADEIRDLASQSSEAADKIHGLIKETQDESDKAVEAIQKGTKEVENGEEVINRAGKAFEGIKEATNETALQMEQTSAATHDLASSAGEVVKVVYDLEDISRSISDISMDLDSKSERLEKLISQFRV</sequence>
<organism evidence="7 8">
    <name type="scientific">Orenia metallireducens</name>
    <dbReference type="NCBI Taxonomy" id="1413210"/>
    <lineage>
        <taxon>Bacteria</taxon>
        <taxon>Bacillati</taxon>
        <taxon>Bacillota</taxon>
        <taxon>Clostridia</taxon>
        <taxon>Halanaerobiales</taxon>
        <taxon>Halobacteroidaceae</taxon>
        <taxon>Orenia</taxon>
    </lineage>
</organism>
<dbReference type="EMBL" id="OBDZ01000004">
    <property type="protein sequence ID" value="SNY17087.1"/>
    <property type="molecule type" value="Genomic_DNA"/>
</dbReference>
<dbReference type="InterPro" id="IPR004090">
    <property type="entry name" value="Chemotax_Me-accpt_rcpt"/>
</dbReference>
<dbReference type="Gene3D" id="3.30.450.20">
    <property type="entry name" value="PAS domain"/>
    <property type="match status" value="1"/>
</dbReference>
<dbReference type="PROSITE" id="PS50885">
    <property type="entry name" value="HAMP"/>
    <property type="match status" value="1"/>
</dbReference>
<dbReference type="SUPFAM" id="SSF58104">
    <property type="entry name" value="Methyl-accepting chemotaxis protein (MCP) signaling domain"/>
    <property type="match status" value="1"/>
</dbReference>
<dbReference type="PROSITE" id="PS50111">
    <property type="entry name" value="CHEMOTAXIS_TRANSDUC_2"/>
    <property type="match status" value="1"/>
</dbReference>
<evidence type="ECO:0000259" key="6">
    <source>
        <dbReference type="PROSITE" id="PS50885"/>
    </source>
</evidence>